<dbReference type="Pfam" id="PF07899">
    <property type="entry name" value="Frigida"/>
    <property type="match status" value="1"/>
</dbReference>
<evidence type="ECO:0000256" key="5">
    <source>
        <dbReference type="SAM" id="MobiDB-lite"/>
    </source>
</evidence>
<dbReference type="GO" id="GO:0009908">
    <property type="term" value="P:flower development"/>
    <property type="evidence" value="ECO:0007669"/>
    <property type="project" value="UniProtKB-KW"/>
</dbReference>
<organism evidence="6 7">
    <name type="scientific">Dendrobium thyrsiflorum</name>
    <name type="common">Pinecone-like raceme dendrobium</name>
    <name type="synonym">Orchid</name>
    <dbReference type="NCBI Taxonomy" id="117978"/>
    <lineage>
        <taxon>Eukaryota</taxon>
        <taxon>Viridiplantae</taxon>
        <taxon>Streptophyta</taxon>
        <taxon>Embryophyta</taxon>
        <taxon>Tracheophyta</taxon>
        <taxon>Spermatophyta</taxon>
        <taxon>Magnoliopsida</taxon>
        <taxon>Liliopsida</taxon>
        <taxon>Asparagales</taxon>
        <taxon>Orchidaceae</taxon>
        <taxon>Epidendroideae</taxon>
        <taxon>Malaxideae</taxon>
        <taxon>Dendrobiinae</taxon>
        <taxon>Dendrobium</taxon>
    </lineage>
</organism>
<dbReference type="GO" id="GO:0030154">
    <property type="term" value="P:cell differentiation"/>
    <property type="evidence" value="ECO:0007669"/>
    <property type="project" value="UniProtKB-KW"/>
</dbReference>
<evidence type="ECO:0000256" key="4">
    <source>
        <dbReference type="RuleBase" id="RU364012"/>
    </source>
</evidence>
<keyword evidence="3 4" id="KW-0287">Flowering</keyword>
<keyword evidence="4" id="KW-0217">Developmental protein</keyword>
<name>A0ABD0VQW1_DENTH</name>
<feature type="compositionally biased region" description="Basic and acidic residues" evidence="5">
    <location>
        <begin position="361"/>
        <end position="383"/>
    </location>
</feature>
<evidence type="ECO:0000256" key="1">
    <source>
        <dbReference type="ARBA" id="ARBA00008956"/>
    </source>
</evidence>
<gene>
    <name evidence="6" type="ORF">M5K25_005635</name>
</gene>
<accession>A0ABD0VQW1</accession>
<feature type="compositionally biased region" description="Low complexity" evidence="5">
    <location>
        <begin position="411"/>
        <end position="420"/>
    </location>
</feature>
<keyword evidence="2 4" id="KW-0221">Differentiation</keyword>
<evidence type="ECO:0000256" key="2">
    <source>
        <dbReference type="ARBA" id="ARBA00022782"/>
    </source>
</evidence>
<dbReference type="AlphaFoldDB" id="A0ABD0VQW1"/>
<comment type="similarity">
    <text evidence="1 4">Belongs to the Frigida family.</text>
</comment>
<feature type="region of interest" description="Disordered" evidence="5">
    <location>
        <begin position="361"/>
        <end position="420"/>
    </location>
</feature>
<dbReference type="PANTHER" id="PTHR31791:SF47">
    <property type="entry name" value="INACTIVE FRIGIDA-LIKE PROTEIN 2"/>
    <property type="match status" value="1"/>
</dbReference>
<sequence length="515" mass="56599">MGIADIEAAINSTTEKKEDLRKAFDALQSYSSSLSSFTLQWKDIEDHLSSIEKSIEERFRELKDLDSSSNVKKATATSPVSKVGVKQDKPVVQPRSELNALCVKMDGKGLRSFIIDNRKDIVAIRRELGPALLFAPDPTELVLNAIGDFFPLEKTVEGELVSIRRTCLTLLECLHDLALEIKPLARERARGVAVEWRELLNGAKGDTSLVVLGVLHLIATFGLIDSFEVDDILDLIVLVARRKTIVDLCKSAALSENIPDLVEKLNNKGKQLDAIKFVIAFNLMDKYPPASLLNAFIKESKKAAEELRNKGNHSAQSKNEASSKEIAALRAVAKIVEEYKLGSVFSCVNVQKRIEQLENKKAERKPEKKLENQMTEKKPEKKRGASAIAASNFNVRGQKQQHEQPNKRPRPSASAPSVHAAHPFAHNHHTQLGRADLAPHAGLSGPYALPTAPSLYNHVIANLSSNSVGLGGSLTSSWYDPSESLMGSAFSSRAVTNDSYTKSGLPAPYHSSFYF</sequence>
<proteinExistence type="inferred from homology"/>
<comment type="caution">
    <text evidence="6">The sequence shown here is derived from an EMBL/GenBank/DDBJ whole genome shotgun (WGS) entry which is preliminary data.</text>
</comment>
<feature type="compositionally biased region" description="Polar residues" evidence="5">
    <location>
        <begin position="389"/>
        <end position="398"/>
    </location>
</feature>
<reference evidence="6 7" key="1">
    <citation type="journal article" date="2024" name="Plant Biotechnol. J.">
        <title>Dendrobium thyrsiflorum genome and its molecular insights into genes involved in important horticultural traits.</title>
        <authorList>
            <person name="Chen B."/>
            <person name="Wang J.Y."/>
            <person name="Zheng P.J."/>
            <person name="Li K.L."/>
            <person name="Liang Y.M."/>
            <person name="Chen X.F."/>
            <person name="Zhang C."/>
            <person name="Zhao X."/>
            <person name="He X."/>
            <person name="Zhang G.Q."/>
            <person name="Liu Z.J."/>
            <person name="Xu Q."/>
        </authorList>
    </citation>
    <scope>NUCLEOTIDE SEQUENCE [LARGE SCALE GENOMIC DNA]</scope>
    <source>
        <strain evidence="6">GZMU011</strain>
    </source>
</reference>
<dbReference type="Proteomes" id="UP001552299">
    <property type="component" value="Unassembled WGS sequence"/>
</dbReference>
<evidence type="ECO:0000313" key="7">
    <source>
        <dbReference type="Proteomes" id="UP001552299"/>
    </source>
</evidence>
<dbReference type="PANTHER" id="PTHR31791">
    <property type="entry name" value="FRIGIDA-LIKE PROTEIN 3-RELATED"/>
    <property type="match status" value="1"/>
</dbReference>
<dbReference type="EMBL" id="JANQDX010000005">
    <property type="protein sequence ID" value="KAL0924778.1"/>
    <property type="molecule type" value="Genomic_DNA"/>
</dbReference>
<dbReference type="InterPro" id="IPR012474">
    <property type="entry name" value="Frigida"/>
</dbReference>
<evidence type="ECO:0000313" key="6">
    <source>
        <dbReference type="EMBL" id="KAL0924778.1"/>
    </source>
</evidence>
<protein>
    <recommendedName>
        <fullName evidence="4">FRIGIDA-like protein</fullName>
    </recommendedName>
</protein>
<evidence type="ECO:0000256" key="3">
    <source>
        <dbReference type="ARBA" id="ARBA00023089"/>
    </source>
</evidence>
<keyword evidence="7" id="KW-1185">Reference proteome</keyword>